<dbReference type="Pfam" id="PF01336">
    <property type="entry name" value="tRNA_anti-codon"/>
    <property type="match status" value="1"/>
</dbReference>
<evidence type="ECO:0000313" key="13">
    <source>
        <dbReference type="EMBL" id="SES66470.1"/>
    </source>
</evidence>
<dbReference type="SUPFAM" id="SSF55681">
    <property type="entry name" value="Class II aaRS and biotin synthetases"/>
    <property type="match status" value="1"/>
</dbReference>
<proteinExistence type="inferred from homology"/>
<evidence type="ECO:0000313" key="10">
    <source>
        <dbReference type="EMBL" id="SDC80824.1"/>
    </source>
</evidence>
<feature type="binding site" evidence="7">
    <location>
        <position position="495"/>
    </location>
    <ligand>
        <name>L-aspartate</name>
        <dbReference type="ChEBI" id="CHEBI:29991"/>
    </ligand>
</feature>
<dbReference type="GO" id="GO:0050560">
    <property type="term" value="F:aspartate-tRNA(Asn) ligase activity"/>
    <property type="evidence" value="ECO:0007669"/>
    <property type="project" value="UniProtKB-EC"/>
</dbReference>
<dbReference type="Proteomes" id="UP000198612">
    <property type="component" value="Unassembled WGS sequence"/>
</dbReference>
<gene>
    <name evidence="7" type="primary">aspS</name>
    <name evidence="14" type="ORF">BY453_11265</name>
    <name evidence="15" type="ORF">C7954_1188</name>
    <name evidence="9" type="ORF">C8C78_1118</name>
    <name evidence="10" type="ORF">SAMN04488597_11466</name>
    <name evidence="11" type="ORF">SAMN04488598_1029</name>
    <name evidence="13" type="ORF">SAMN04515652_102173</name>
    <name evidence="12" type="ORF">SAMN04515654_11655</name>
</gene>
<evidence type="ECO:0000313" key="9">
    <source>
        <dbReference type="EMBL" id="PXV66371.1"/>
    </source>
</evidence>
<protein>
    <recommendedName>
        <fullName evidence="7">Aspartate--tRNA(Asp/Asn) ligase</fullName>
        <ecNumber evidence="7">6.1.1.23</ecNumber>
    </recommendedName>
    <alternativeName>
        <fullName evidence="7">Aspartyl-tRNA synthetase</fullName>
        <shortName evidence="7">AspRS</shortName>
    </alternativeName>
    <alternativeName>
        <fullName evidence="7">Non-discriminating aspartyl-tRNA synthetase</fullName>
        <shortName evidence="7">ND-AspRS</shortName>
    </alternativeName>
</protein>
<organism evidence="10 22">
    <name type="scientific">Halanaerobium congolense</name>
    <dbReference type="NCBI Taxonomy" id="54121"/>
    <lineage>
        <taxon>Bacteria</taxon>
        <taxon>Bacillati</taxon>
        <taxon>Bacillota</taxon>
        <taxon>Clostridia</taxon>
        <taxon>Halanaerobiales</taxon>
        <taxon>Halanaerobiaceae</taxon>
        <taxon>Halanaerobium</taxon>
    </lineage>
</organism>
<dbReference type="InterPro" id="IPR004115">
    <property type="entry name" value="GAD-like_sf"/>
</dbReference>
<dbReference type="EMBL" id="FNEH01000016">
    <property type="protein sequence ID" value="SDI82921.1"/>
    <property type="molecule type" value="Genomic_DNA"/>
</dbReference>
<dbReference type="Proteomes" id="UP000295472">
    <property type="component" value="Unassembled WGS sequence"/>
</dbReference>
<keyword evidence="7" id="KW-0963">Cytoplasm</keyword>
<evidence type="ECO:0000313" key="14">
    <source>
        <dbReference type="EMBL" id="TDS31164.1"/>
    </source>
</evidence>
<dbReference type="EMBL" id="FOHG01000002">
    <property type="protein sequence ID" value="SES66470.1"/>
    <property type="molecule type" value="Genomic_DNA"/>
</dbReference>
<reference evidence="16 18" key="2">
    <citation type="submission" date="2016-10" db="EMBL/GenBank/DDBJ databases">
        <authorList>
            <person name="Varghese N."/>
            <person name="Submissions S."/>
        </authorList>
    </citation>
    <scope>NUCLEOTIDE SEQUENCE [LARGE SCALE GENOMIC DNA]</scope>
    <source>
        <strain evidence="10 22">WG10</strain>
        <strain evidence="11 18">WG2</strain>
        <strain evidence="13 16">WG5</strain>
    </source>
</reference>
<dbReference type="RefSeq" id="WP_073159241.1">
    <property type="nucleotide sequence ID" value="NZ_FMYT01000014.1"/>
</dbReference>
<dbReference type="Proteomes" id="UP000198945">
    <property type="component" value="Unassembled WGS sequence"/>
</dbReference>
<comment type="similarity">
    <text evidence="1 7">Belongs to the class-II aminoacyl-tRNA synthetase family. Type 1 subfamily.</text>
</comment>
<dbReference type="AlphaFoldDB" id="A0A1G6PMI7"/>
<evidence type="ECO:0000256" key="7">
    <source>
        <dbReference type="HAMAP-Rule" id="MF_00044"/>
    </source>
</evidence>
<dbReference type="InterPro" id="IPR002312">
    <property type="entry name" value="Asp/Asn-tRNA-synth_IIb"/>
</dbReference>
<evidence type="ECO:0000313" key="20">
    <source>
        <dbReference type="Proteomes" id="UP000295472"/>
    </source>
</evidence>
<reference evidence="14 21" key="4">
    <citation type="submission" date="2019-03" db="EMBL/GenBank/DDBJ databases">
        <title>Deep subsurface shale carbon reservoir microbial communities from Ohio and West Virginia, USA.</title>
        <authorList>
            <person name="Wrighton K."/>
        </authorList>
    </citation>
    <scope>NUCLEOTIDE SEQUENCE [LARGE SCALE GENOMIC DNA]</scope>
    <source>
        <strain evidence="14 21">UTICA-S4D12</strain>
    </source>
</reference>
<dbReference type="SUPFAM" id="SSF50249">
    <property type="entry name" value="Nucleic acid-binding proteins"/>
    <property type="match status" value="1"/>
</dbReference>
<dbReference type="PANTHER" id="PTHR22594">
    <property type="entry name" value="ASPARTYL/LYSYL-TRNA SYNTHETASE"/>
    <property type="match status" value="1"/>
</dbReference>
<reference evidence="9 19" key="3">
    <citation type="submission" date="2018-04" db="EMBL/GenBank/DDBJ databases">
        <title>Subsurface microbial communities from deep shales in Ohio and West Virginia, USA.</title>
        <authorList>
            <person name="Wrighton K."/>
        </authorList>
    </citation>
    <scope>NUCLEOTIDE SEQUENCE [LARGE SCALE GENOMIC DNA]</scope>
    <source>
        <strain evidence="15 20">DSMZ 11287</strain>
        <strain evidence="9 19">MSL28</strain>
    </source>
</reference>
<dbReference type="EC" id="6.1.1.23" evidence="7"/>
<dbReference type="CDD" id="cd04317">
    <property type="entry name" value="EcAspRS_like_N"/>
    <property type="match status" value="1"/>
</dbReference>
<dbReference type="InterPro" id="IPR029351">
    <property type="entry name" value="GAD_dom"/>
</dbReference>
<dbReference type="EMBL" id="FNBJ01000002">
    <property type="protein sequence ID" value="SDE78613.1"/>
    <property type="molecule type" value="Genomic_DNA"/>
</dbReference>
<evidence type="ECO:0000313" key="19">
    <source>
        <dbReference type="Proteomes" id="UP000247389"/>
    </source>
</evidence>
<name>A0A1G6PMI7_9FIRM</name>
<feature type="binding site" evidence="7">
    <location>
        <begin position="540"/>
        <end position="543"/>
    </location>
    <ligand>
        <name>ATP</name>
        <dbReference type="ChEBI" id="CHEBI:30616"/>
    </ligand>
</feature>
<keyword evidence="2 7" id="KW-0436">Ligase</keyword>
<dbReference type="NCBIfam" id="TIGR00459">
    <property type="entry name" value="aspS_bact"/>
    <property type="match status" value="1"/>
</dbReference>
<dbReference type="STRING" id="54121.SAMN04515653_11755"/>
<evidence type="ECO:0000313" key="22">
    <source>
        <dbReference type="Proteomes" id="UP000324896"/>
    </source>
</evidence>
<comment type="function">
    <text evidence="7">Aspartyl-tRNA synthetase with relaxed tRNA specificity since it is able to aspartylate not only its cognate tRNA(Asp) but also tRNA(Asn). Reaction proceeds in two steps: L-aspartate is first activated by ATP to form Asp-AMP and then transferred to the acceptor end of tRNA(Asp/Asn).</text>
</comment>
<dbReference type="EMBL" id="QICM01000011">
    <property type="protein sequence ID" value="PXV66371.1"/>
    <property type="molecule type" value="Genomic_DNA"/>
</dbReference>
<evidence type="ECO:0000313" key="12">
    <source>
        <dbReference type="EMBL" id="SDI82921.1"/>
    </source>
</evidence>
<dbReference type="PROSITE" id="PS50862">
    <property type="entry name" value="AA_TRNA_LIGASE_II"/>
    <property type="match status" value="1"/>
</dbReference>
<keyword evidence="5 7" id="KW-0648">Protein biosynthesis</keyword>
<keyword evidence="6 7" id="KW-0030">Aminoacyl-tRNA synthetase</keyword>
<dbReference type="InterPro" id="IPR004364">
    <property type="entry name" value="Aa-tRNA-synt_II"/>
</dbReference>
<dbReference type="SUPFAM" id="SSF55261">
    <property type="entry name" value="GAD domain-like"/>
    <property type="match status" value="1"/>
</dbReference>
<comment type="catalytic activity">
    <reaction evidence="7">
        <text>tRNA(Asx) + L-aspartate + ATP = L-aspartyl-tRNA(Asx) + AMP + diphosphate</text>
        <dbReference type="Rhea" id="RHEA:18349"/>
        <dbReference type="Rhea" id="RHEA-COMP:9710"/>
        <dbReference type="Rhea" id="RHEA-COMP:9711"/>
        <dbReference type="ChEBI" id="CHEBI:29991"/>
        <dbReference type="ChEBI" id="CHEBI:30616"/>
        <dbReference type="ChEBI" id="CHEBI:33019"/>
        <dbReference type="ChEBI" id="CHEBI:78442"/>
        <dbReference type="ChEBI" id="CHEBI:78516"/>
        <dbReference type="ChEBI" id="CHEBI:456215"/>
        <dbReference type="EC" id="6.1.1.23"/>
    </reaction>
</comment>
<evidence type="ECO:0000313" key="15">
    <source>
        <dbReference type="EMBL" id="TDX42964.1"/>
    </source>
</evidence>
<feature type="binding site" evidence="7">
    <location>
        <position position="488"/>
    </location>
    <ligand>
        <name>ATP</name>
        <dbReference type="ChEBI" id="CHEBI:30616"/>
    </ligand>
</feature>
<evidence type="ECO:0000313" key="21">
    <source>
        <dbReference type="Proteomes" id="UP000295758"/>
    </source>
</evidence>
<feature type="binding site" evidence="7">
    <location>
        <position position="182"/>
    </location>
    <ligand>
        <name>L-aspartate</name>
        <dbReference type="ChEBI" id="CHEBI:29991"/>
    </ligand>
</feature>
<feature type="binding site" evidence="7">
    <location>
        <position position="237"/>
    </location>
    <ligand>
        <name>ATP</name>
        <dbReference type="ChEBI" id="CHEBI:30616"/>
    </ligand>
</feature>
<dbReference type="Gene3D" id="3.30.930.10">
    <property type="entry name" value="Bira Bifunctional Protein, Domain 2"/>
    <property type="match status" value="1"/>
</dbReference>
<dbReference type="Gene3D" id="2.40.50.140">
    <property type="entry name" value="Nucleic acid-binding proteins"/>
    <property type="match status" value="1"/>
</dbReference>
<dbReference type="GO" id="GO:0140096">
    <property type="term" value="F:catalytic activity, acting on a protein"/>
    <property type="evidence" value="ECO:0007669"/>
    <property type="project" value="UniProtKB-ARBA"/>
</dbReference>
<dbReference type="Pfam" id="PF00152">
    <property type="entry name" value="tRNA-synt_2"/>
    <property type="match status" value="1"/>
</dbReference>
<dbReference type="GO" id="GO:0005737">
    <property type="term" value="C:cytoplasm"/>
    <property type="evidence" value="ECO:0007669"/>
    <property type="project" value="UniProtKB-SubCell"/>
</dbReference>
<reference evidence="12 17" key="1">
    <citation type="submission" date="2016-10" db="EMBL/GenBank/DDBJ databases">
        <authorList>
            <person name="de Groot N.N."/>
        </authorList>
    </citation>
    <scope>NUCLEOTIDE SEQUENCE [LARGE SCALE GENOMIC DNA]</scope>
    <source>
        <strain evidence="12 17">WG7</strain>
    </source>
</reference>
<keyword evidence="18" id="KW-1185">Reference proteome</keyword>
<dbReference type="InterPro" id="IPR045864">
    <property type="entry name" value="aa-tRNA-synth_II/BPL/LPL"/>
</dbReference>
<feature type="binding site" evidence="7">
    <location>
        <position position="454"/>
    </location>
    <ligand>
        <name>L-aspartate</name>
        <dbReference type="ChEBI" id="CHEBI:29991"/>
    </ligand>
</feature>
<dbReference type="GO" id="GO:0006422">
    <property type="term" value="P:aspartyl-tRNA aminoacylation"/>
    <property type="evidence" value="ECO:0007669"/>
    <property type="project" value="UniProtKB-UniRule"/>
</dbReference>
<dbReference type="HAMAP" id="MF_00044">
    <property type="entry name" value="Asp_tRNA_synth_type1"/>
    <property type="match status" value="1"/>
</dbReference>
<feature type="site" description="Important for tRNA non-discrimination" evidence="7">
    <location>
        <position position="90"/>
    </location>
</feature>
<dbReference type="OrthoDB" id="9802326at2"/>
<dbReference type="InterPro" id="IPR004524">
    <property type="entry name" value="Asp-tRNA-ligase_1"/>
</dbReference>
<evidence type="ECO:0000313" key="18">
    <source>
        <dbReference type="Proteomes" id="UP000199519"/>
    </source>
</evidence>
<evidence type="ECO:0000256" key="2">
    <source>
        <dbReference type="ARBA" id="ARBA00022598"/>
    </source>
</evidence>
<dbReference type="Gene3D" id="3.30.1360.30">
    <property type="entry name" value="GAD-like domain"/>
    <property type="match status" value="1"/>
</dbReference>
<evidence type="ECO:0000256" key="4">
    <source>
        <dbReference type="ARBA" id="ARBA00022840"/>
    </source>
</evidence>
<dbReference type="NCBIfam" id="NF001750">
    <property type="entry name" value="PRK00476.1"/>
    <property type="match status" value="1"/>
</dbReference>
<dbReference type="GeneID" id="57012926"/>
<dbReference type="EMBL" id="FMYT01000014">
    <property type="protein sequence ID" value="SDC80824.1"/>
    <property type="molecule type" value="Genomic_DNA"/>
</dbReference>
<feature type="region of interest" description="Aspartate" evidence="7">
    <location>
        <begin position="206"/>
        <end position="209"/>
    </location>
</feature>
<dbReference type="InterPro" id="IPR047090">
    <property type="entry name" value="AspRS_core"/>
</dbReference>
<comment type="subunit">
    <text evidence="7">Homodimer.</text>
</comment>
<dbReference type="InterPro" id="IPR004365">
    <property type="entry name" value="NA-bd_OB_tRNA"/>
</dbReference>
<dbReference type="PRINTS" id="PR01042">
    <property type="entry name" value="TRNASYNTHASP"/>
</dbReference>
<dbReference type="Pfam" id="PF02938">
    <property type="entry name" value="GAD"/>
    <property type="match status" value="1"/>
</dbReference>
<dbReference type="GO" id="GO:0005524">
    <property type="term" value="F:ATP binding"/>
    <property type="evidence" value="ECO:0007669"/>
    <property type="project" value="UniProtKB-UniRule"/>
</dbReference>
<dbReference type="GO" id="GO:0003676">
    <property type="term" value="F:nucleic acid binding"/>
    <property type="evidence" value="ECO:0007669"/>
    <property type="project" value="InterPro"/>
</dbReference>
<dbReference type="Proteomes" id="UP000324896">
    <property type="component" value="Unassembled WGS sequence"/>
</dbReference>
<feature type="binding site" evidence="7">
    <location>
        <begin position="228"/>
        <end position="230"/>
    </location>
    <ligand>
        <name>ATP</name>
        <dbReference type="ChEBI" id="CHEBI:30616"/>
    </ligand>
</feature>
<dbReference type="EMBL" id="SOAA01000012">
    <property type="protein sequence ID" value="TDS31164.1"/>
    <property type="molecule type" value="Genomic_DNA"/>
</dbReference>
<comment type="subcellular location">
    <subcellularLocation>
        <location evidence="7">Cytoplasm</location>
    </subcellularLocation>
</comment>
<dbReference type="Proteomes" id="UP000199519">
    <property type="component" value="Unassembled WGS sequence"/>
</dbReference>
<evidence type="ECO:0000256" key="3">
    <source>
        <dbReference type="ARBA" id="ARBA00022741"/>
    </source>
</evidence>
<feature type="domain" description="Aminoacyl-transfer RNA synthetases class-II family profile" evidence="8">
    <location>
        <begin position="151"/>
        <end position="561"/>
    </location>
</feature>
<sequence length="591" mass="66627">MGETIKDLKRTHLCGEVTIEDNENKVTIMGWVQKRRDHGGVIFADIRDRSGIVQVVFNPDSGKELFDKADSLRSEYVVAITGKVEPRPEGNVNPELPTGEIEIKAEELRVLDAAETPPIQIEDNIDTGEDVRLKYRYLDLRRPKMTKLMGLRHQITKTTRDYLDNNGFWEIETPILTKSSPEGARDYLVPSRVNPGQFFALPQSPQIFKQLLMVSGMEKYFQIARCFRDEDLRANRQPEFTQIDMEMSFVNQEEVMEITEGLMKELFAVGNIEVPAKIKRMSYQEAMDRFGSDKPDLRFAMELKDLSEAVKDSDFNIFSGTVSSGGQVKGINFKGGADSPRSTIDGFEEYVKMFKAKGLAWMALREDELKSPIAKFLSDQEIEDIKEVMDAETGDLLLIVADKASVVASALGNLRLKIARENDLIPEEVYEFVWIVDFPLFEYDENEDRLAALHHPFTAPIDSDIEKLDSDPASVKSKAYDLVLNGEELGGGSIRINNHKLQEKVFSALSISEEEQQEKFGYLLEAFDYGTPPHGGIAFGLDRLMMIVGRTDSIRDVIAFPKTQKATSPLTNAPSVVDKKQLQELGISIRS</sequence>
<dbReference type="GO" id="GO:0004815">
    <property type="term" value="F:aspartate-tRNA ligase activity"/>
    <property type="evidence" value="ECO:0007669"/>
    <property type="project" value="UniProtKB-UniRule"/>
</dbReference>
<dbReference type="PANTHER" id="PTHR22594:SF5">
    <property type="entry name" value="ASPARTATE--TRNA LIGASE, MITOCHONDRIAL"/>
    <property type="match status" value="1"/>
</dbReference>
<evidence type="ECO:0000313" key="11">
    <source>
        <dbReference type="EMBL" id="SDE78613.1"/>
    </source>
</evidence>
<dbReference type="InterPro" id="IPR006195">
    <property type="entry name" value="aa-tRNA-synth_II"/>
</dbReference>
<evidence type="ECO:0000256" key="5">
    <source>
        <dbReference type="ARBA" id="ARBA00022917"/>
    </source>
</evidence>
<evidence type="ECO:0000313" key="17">
    <source>
        <dbReference type="Proteomes" id="UP000198945"/>
    </source>
</evidence>
<dbReference type="InterPro" id="IPR012340">
    <property type="entry name" value="NA-bd_OB-fold"/>
</dbReference>
<dbReference type="Proteomes" id="UP000295758">
    <property type="component" value="Unassembled WGS sequence"/>
</dbReference>
<feature type="site" description="Important for tRNA non-discrimination" evidence="7">
    <location>
        <position position="38"/>
    </location>
</feature>
<feature type="binding site" evidence="7">
    <location>
        <position position="228"/>
    </location>
    <ligand>
        <name>L-aspartate</name>
        <dbReference type="ChEBI" id="CHEBI:29991"/>
    </ligand>
</feature>
<accession>A0A1G6PMI7</accession>
<dbReference type="EMBL" id="SOEF01000018">
    <property type="protein sequence ID" value="TDX42964.1"/>
    <property type="molecule type" value="Genomic_DNA"/>
</dbReference>
<dbReference type="Proteomes" id="UP000247389">
    <property type="component" value="Unassembled WGS sequence"/>
</dbReference>
<dbReference type="GO" id="GO:0016740">
    <property type="term" value="F:transferase activity"/>
    <property type="evidence" value="ECO:0007669"/>
    <property type="project" value="UniProtKB-ARBA"/>
</dbReference>
<evidence type="ECO:0000259" key="8">
    <source>
        <dbReference type="PROSITE" id="PS50862"/>
    </source>
</evidence>
<keyword evidence="3 7" id="KW-0547">Nucleotide-binding</keyword>
<evidence type="ECO:0000256" key="6">
    <source>
        <dbReference type="ARBA" id="ARBA00023146"/>
    </source>
</evidence>
<evidence type="ECO:0000313" key="16">
    <source>
        <dbReference type="Proteomes" id="UP000198612"/>
    </source>
</evidence>
<dbReference type="CDD" id="cd00777">
    <property type="entry name" value="AspRS_core"/>
    <property type="match status" value="1"/>
</dbReference>
<evidence type="ECO:0000256" key="1">
    <source>
        <dbReference type="ARBA" id="ARBA00006303"/>
    </source>
</evidence>
<keyword evidence="4 7" id="KW-0067">ATP-binding</keyword>
<dbReference type="InterPro" id="IPR047089">
    <property type="entry name" value="Asp-tRNA-ligase_1_N"/>
</dbReference>